<evidence type="ECO:0000256" key="1">
    <source>
        <dbReference type="SAM" id="Phobius"/>
    </source>
</evidence>
<protein>
    <submittedName>
        <fullName evidence="2">Uncharacterized protein</fullName>
    </submittedName>
</protein>
<dbReference type="EMBL" id="BPWL01000006">
    <property type="protein sequence ID" value="GJJ11132.1"/>
    <property type="molecule type" value="Genomic_DNA"/>
</dbReference>
<reference evidence="2" key="1">
    <citation type="submission" date="2021-10" db="EMBL/GenBank/DDBJ databases">
        <title>De novo Genome Assembly of Clathrus columnatus (Basidiomycota, Fungi) Using Illumina and Nanopore Sequence Data.</title>
        <authorList>
            <person name="Ogiso-Tanaka E."/>
            <person name="Itagaki H."/>
            <person name="Hosoya T."/>
            <person name="Hosaka K."/>
        </authorList>
    </citation>
    <scope>NUCLEOTIDE SEQUENCE</scope>
    <source>
        <strain evidence="2">MO-923</strain>
    </source>
</reference>
<keyword evidence="1" id="KW-0812">Transmembrane</keyword>
<feature type="transmembrane region" description="Helical" evidence="1">
    <location>
        <begin position="182"/>
        <end position="202"/>
    </location>
</feature>
<feature type="transmembrane region" description="Helical" evidence="1">
    <location>
        <begin position="57"/>
        <end position="79"/>
    </location>
</feature>
<proteinExistence type="predicted"/>
<sequence>MPFNLVPRGPLSQTLADFAALRDRWAEPQEVLSIITIIGGDIVQGALAQLTSSTTHYFTPVAFSFGWVAYSFSAILQVIGSRRLAPDPDCRCTLIEVEEGYARDVNSWPLARLVRDYEHPPQSFPPDGGTPRGLTISFYQTSPVATAGVADKDWVYYLGVLTIILQIGVAIIPGVLVGNWTILILTFGGEILVQVHASLPQWKKELWAARKIPDLRNPHEVACLTRGNGSSYVIVIRSDDCGIKLSDLAAGREVQCKSTTMSTYVLAVLWLVHLFTVGGVGTNTWYLCAVGAMGMVQNAIASGVRRKPGALGFHLEEVHVVHNEKVFAALREAEDFEPLVGVRLTDIFFPGGIRPDEEAWKQEKLENYAAEKRRRKAMQKKELMFSV</sequence>
<gene>
    <name evidence="2" type="ORF">Clacol_005363</name>
</gene>
<organism evidence="2 3">
    <name type="scientific">Clathrus columnatus</name>
    <dbReference type="NCBI Taxonomy" id="1419009"/>
    <lineage>
        <taxon>Eukaryota</taxon>
        <taxon>Fungi</taxon>
        <taxon>Dikarya</taxon>
        <taxon>Basidiomycota</taxon>
        <taxon>Agaricomycotina</taxon>
        <taxon>Agaricomycetes</taxon>
        <taxon>Phallomycetidae</taxon>
        <taxon>Phallales</taxon>
        <taxon>Clathraceae</taxon>
        <taxon>Clathrus</taxon>
    </lineage>
</organism>
<feature type="transmembrane region" description="Helical" evidence="1">
    <location>
        <begin position="261"/>
        <end position="278"/>
    </location>
</feature>
<comment type="caution">
    <text evidence="2">The sequence shown here is derived from an EMBL/GenBank/DDBJ whole genome shotgun (WGS) entry which is preliminary data.</text>
</comment>
<keyword evidence="3" id="KW-1185">Reference proteome</keyword>
<keyword evidence="1" id="KW-1133">Transmembrane helix</keyword>
<evidence type="ECO:0000313" key="2">
    <source>
        <dbReference type="EMBL" id="GJJ11132.1"/>
    </source>
</evidence>
<accession>A0AAV5A930</accession>
<dbReference type="AlphaFoldDB" id="A0AAV5A930"/>
<evidence type="ECO:0000313" key="3">
    <source>
        <dbReference type="Proteomes" id="UP001050691"/>
    </source>
</evidence>
<name>A0AAV5A930_9AGAM</name>
<dbReference type="Proteomes" id="UP001050691">
    <property type="component" value="Unassembled WGS sequence"/>
</dbReference>
<keyword evidence="1" id="KW-0472">Membrane</keyword>
<feature type="transmembrane region" description="Helical" evidence="1">
    <location>
        <begin position="154"/>
        <end position="176"/>
    </location>
</feature>